<evidence type="ECO:0000256" key="1">
    <source>
        <dbReference type="SAM" id="MobiDB-lite"/>
    </source>
</evidence>
<feature type="compositionally biased region" description="Basic and acidic residues" evidence="1">
    <location>
        <begin position="201"/>
        <end position="211"/>
    </location>
</feature>
<feature type="compositionally biased region" description="Polar residues" evidence="1">
    <location>
        <begin position="272"/>
        <end position="289"/>
    </location>
</feature>
<feature type="compositionally biased region" description="Basic and acidic residues" evidence="1">
    <location>
        <begin position="520"/>
        <end position="531"/>
    </location>
</feature>
<feature type="region of interest" description="Disordered" evidence="1">
    <location>
        <begin position="201"/>
        <end position="227"/>
    </location>
</feature>
<feature type="region of interest" description="Disordered" evidence="1">
    <location>
        <begin position="684"/>
        <end position="761"/>
    </location>
</feature>
<feature type="region of interest" description="Disordered" evidence="1">
    <location>
        <begin position="507"/>
        <end position="533"/>
    </location>
</feature>
<feature type="compositionally biased region" description="Polar residues" evidence="1">
    <location>
        <begin position="374"/>
        <end position="383"/>
    </location>
</feature>
<keyword evidence="4" id="KW-1185">Reference proteome</keyword>
<reference evidence="3 4" key="1">
    <citation type="submission" date="2017-06" db="EMBL/GenBank/DDBJ databases">
        <title>Ant-infecting Ophiocordyceps genomes reveal a high diversity of potential behavioral manipulation genes and a possible major role for enterotoxins.</title>
        <authorList>
            <person name="De Bekker C."/>
            <person name="Evans H.C."/>
            <person name="Brachmann A."/>
            <person name="Hughes D.P."/>
        </authorList>
    </citation>
    <scope>NUCLEOTIDE SEQUENCE [LARGE SCALE GENOMIC DNA]</scope>
    <source>
        <strain evidence="3 4">Map64</strain>
    </source>
</reference>
<evidence type="ECO:0000313" key="3">
    <source>
        <dbReference type="EMBL" id="PHH64211.1"/>
    </source>
</evidence>
<feature type="compositionally biased region" description="Basic residues" evidence="1">
    <location>
        <begin position="509"/>
        <end position="519"/>
    </location>
</feature>
<gene>
    <name evidence="3" type="ORF">CDD81_4825</name>
</gene>
<feature type="region of interest" description="Disordered" evidence="1">
    <location>
        <begin position="120"/>
        <end position="152"/>
    </location>
</feature>
<evidence type="ECO:0000313" key="4">
    <source>
        <dbReference type="Proteomes" id="UP000226192"/>
    </source>
</evidence>
<organism evidence="3 4">
    <name type="scientific">Ophiocordyceps australis</name>
    <dbReference type="NCBI Taxonomy" id="1399860"/>
    <lineage>
        <taxon>Eukaryota</taxon>
        <taxon>Fungi</taxon>
        <taxon>Dikarya</taxon>
        <taxon>Ascomycota</taxon>
        <taxon>Pezizomycotina</taxon>
        <taxon>Sordariomycetes</taxon>
        <taxon>Hypocreomycetidae</taxon>
        <taxon>Hypocreales</taxon>
        <taxon>Ophiocordycipitaceae</taxon>
        <taxon>Ophiocordyceps</taxon>
    </lineage>
</organism>
<dbReference type="EMBL" id="NJET01000034">
    <property type="protein sequence ID" value="PHH64211.1"/>
    <property type="molecule type" value="Genomic_DNA"/>
</dbReference>
<dbReference type="PANTHER" id="PTHR28535">
    <property type="entry name" value="ZINC FINGER GRF-TYPE CONTAINING 1"/>
    <property type="match status" value="1"/>
</dbReference>
<feature type="compositionally biased region" description="Basic and acidic residues" evidence="1">
    <location>
        <begin position="714"/>
        <end position="723"/>
    </location>
</feature>
<dbReference type="InterPro" id="IPR052800">
    <property type="entry name" value="DNA_Repair_Helicase_ZGRF1"/>
</dbReference>
<dbReference type="STRING" id="1399860.A0A2C5YBF5"/>
<accession>A0A2C5YBF5</accession>
<dbReference type="Proteomes" id="UP000226192">
    <property type="component" value="Unassembled WGS sequence"/>
</dbReference>
<feature type="compositionally biased region" description="Basic and acidic residues" evidence="1">
    <location>
        <begin position="690"/>
        <end position="701"/>
    </location>
</feature>
<dbReference type="AlphaFoldDB" id="A0A2C5YBF5"/>
<dbReference type="PANTHER" id="PTHR28535:SF1">
    <property type="entry name" value="PROTEIN ZGRF1"/>
    <property type="match status" value="1"/>
</dbReference>
<dbReference type="Pfam" id="PF10382">
    <property type="entry name" value="ZGRF1-like_N"/>
    <property type="match status" value="1"/>
</dbReference>
<sequence>MSYAVKRSAAGSCLATTPSTCTATVVEYACLFTHDLRRKQKRWQDGKLRLHTFNKRIMVHDERGNFIGDSHLAGGHGELAEGDEVNLDRGAAIVQVCDCTGRWEQDLSDVVDRRVKEVEQRREAASAKTRSGPGMGSPVASSFGKRSGDGGGLGALMTPTNTKRHGKDHFQLRHLPLSAMLPSCGPTGRAVLPERSPYEVRQERMGEEEMRGSTGKRRRVEASPPSKAGFAQNLFGARLTLSASGAASTQTRGKMVLLASSGEETERRRIEVQNQKALGQRSNQVQRPLSPTAGVATSRPRSKPLAAPALSSKGKELSDKTLALEQDETETQAERETAKSSVSGTKPMAQKTASEPRAELRINPRPRRRLLLVSQKQQGTLANYASRPEASRESLRGGQEARKALHHKVTNEQRVDKRPRASPAASCTEPSDEENVAVDDDDDDFCQEASACQESWSDDDVVVPTRRKLRGAVKGNGERHGKAYGDISSTTWSCDSSSDELEAVSKSMTHQRLRPKRQRRETSLERQKEPMAPRVVRLARKSIRSKEMFGLVLPAEASLVPAAFAAATKRIGAGVSVCCKPGEEDGVMDKRRNGGIGAATEEETRLEHGSLGVGRARGQEGAMEALDEATELVEAVQPQTDGPMTLVGHGALVDGDSDLGQGAMAADTCLPERGDQEATLVTWPPLAGGTEERRRVEEKQMRSTGKAEQGQQDGKWRQDELITKGRQQGKLANPATRGKKAARKDDAAGQMPQSLVPLERASTSVMPLQKAGDEMPGFSKANGGAWSKHAQDLLGMARPVKK</sequence>
<dbReference type="InterPro" id="IPR018838">
    <property type="entry name" value="ZGRF1-like_N"/>
</dbReference>
<feature type="region of interest" description="Disordered" evidence="1">
    <location>
        <begin position="259"/>
        <end position="438"/>
    </location>
</feature>
<feature type="domain" description="5'-3' DNA helicase ZGRF1-like N-terminal" evidence="2">
    <location>
        <begin position="25"/>
        <end position="107"/>
    </location>
</feature>
<dbReference type="GO" id="GO:0006302">
    <property type="term" value="P:double-strand break repair"/>
    <property type="evidence" value="ECO:0007669"/>
    <property type="project" value="TreeGrafter"/>
</dbReference>
<dbReference type="OrthoDB" id="6513042at2759"/>
<dbReference type="GO" id="GO:0035861">
    <property type="term" value="C:site of double-strand break"/>
    <property type="evidence" value="ECO:0007669"/>
    <property type="project" value="TreeGrafter"/>
</dbReference>
<proteinExistence type="predicted"/>
<dbReference type="GO" id="GO:0005634">
    <property type="term" value="C:nucleus"/>
    <property type="evidence" value="ECO:0007669"/>
    <property type="project" value="TreeGrafter"/>
</dbReference>
<comment type="caution">
    <text evidence="3">The sequence shown here is derived from an EMBL/GenBank/DDBJ whole genome shotgun (WGS) entry which is preliminary data.</text>
</comment>
<feature type="compositionally biased region" description="Basic and acidic residues" evidence="1">
    <location>
        <begin position="389"/>
        <end position="419"/>
    </location>
</feature>
<name>A0A2C5YBF5_9HYPO</name>
<protein>
    <recommendedName>
        <fullName evidence="2">5'-3' DNA helicase ZGRF1-like N-terminal domain-containing protein</fullName>
    </recommendedName>
</protein>
<evidence type="ECO:0000259" key="2">
    <source>
        <dbReference type="Pfam" id="PF10382"/>
    </source>
</evidence>